<name>A0AAD4X9D5_9MAGN</name>
<dbReference type="Proteomes" id="UP001202328">
    <property type="component" value="Unassembled WGS sequence"/>
</dbReference>
<organism evidence="1 2">
    <name type="scientific">Papaver atlanticum</name>
    <dbReference type="NCBI Taxonomy" id="357466"/>
    <lineage>
        <taxon>Eukaryota</taxon>
        <taxon>Viridiplantae</taxon>
        <taxon>Streptophyta</taxon>
        <taxon>Embryophyta</taxon>
        <taxon>Tracheophyta</taxon>
        <taxon>Spermatophyta</taxon>
        <taxon>Magnoliopsida</taxon>
        <taxon>Ranunculales</taxon>
        <taxon>Papaveraceae</taxon>
        <taxon>Papaveroideae</taxon>
        <taxon>Papaver</taxon>
    </lineage>
</organism>
<reference evidence="1" key="1">
    <citation type="submission" date="2022-04" db="EMBL/GenBank/DDBJ databases">
        <title>A functionally conserved STORR gene fusion in Papaver species that diverged 16.8 million years ago.</title>
        <authorList>
            <person name="Catania T."/>
        </authorList>
    </citation>
    <scope>NUCLEOTIDE SEQUENCE</scope>
    <source>
        <strain evidence="1">S-188037</strain>
    </source>
</reference>
<keyword evidence="2" id="KW-1185">Reference proteome</keyword>
<comment type="caution">
    <text evidence="1">The sequence shown here is derived from an EMBL/GenBank/DDBJ whole genome shotgun (WGS) entry which is preliminary data.</text>
</comment>
<proteinExistence type="predicted"/>
<sequence length="70" mass="8013">MNQQLQRPDENQVMQDIAQDPAQLFGRVSHDEFCEAVNEKLQVQREEADDDLFSIAISDLDISKPLSHSK</sequence>
<dbReference type="AlphaFoldDB" id="A0AAD4X9D5"/>
<evidence type="ECO:0000313" key="1">
    <source>
        <dbReference type="EMBL" id="KAI3869932.1"/>
    </source>
</evidence>
<accession>A0AAD4X9D5</accession>
<dbReference type="EMBL" id="JAJJMB010013226">
    <property type="protein sequence ID" value="KAI3869932.1"/>
    <property type="molecule type" value="Genomic_DNA"/>
</dbReference>
<gene>
    <name evidence="1" type="ORF">MKW98_002821</name>
</gene>
<evidence type="ECO:0000313" key="2">
    <source>
        <dbReference type="Proteomes" id="UP001202328"/>
    </source>
</evidence>
<protein>
    <submittedName>
        <fullName evidence="1">Uncharacterized protein</fullName>
    </submittedName>
</protein>